<organism evidence="2 3">
    <name type="scientific">Candidatus Odyssella acanthamoebae</name>
    <dbReference type="NCBI Taxonomy" id="91604"/>
    <lineage>
        <taxon>Bacteria</taxon>
        <taxon>Pseudomonadati</taxon>
        <taxon>Pseudomonadota</taxon>
        <taxon>Alphaproteobacteria</taxon>
        <taxon>Holosporales</taxon>
        <taxon>Candidatus Paracaedibacteraceae</taxon>
        <taxon>Candidatus Odyssella</taxon>
    </lineage>
</organism>
<dbReference type="Proteomes" id="UP000028926">
    <property type="component" value="Chromosome"/>
</dbReference>
<dbReference type="STRING" id="91604.ID47_02905"/>
<dbReference type="HOGENOM" id="CLU_2732538_0_0_5"/>
<dbReference type="KEGG" id="paca:ID47_02905"/>
<evidence type="ECO:0000256" key="1">
    <source>
        <dbReference type="SAM" id="MobiDB-lite"/>
    </source>
</evidence>
<proteinExistence type="predicted"/>
<evidence type="ECO:0000313" key="3">
    <source>
        <dbReference type="Proteomes" id="UP000028926"/>
    </source>
</evidence>
<name>A0A077ARU1_9PROT</name>
<protein>
    <submittedName>
        <fullName evidence="2">Uncharacterized protein</fullName>
    </submittedName>
</protein>
<reference evidence="2 3" key="1">
    <citation type="submission" date="2014-07" db="EMBL/GenBank/DDBJ databases">
        <title>Comparative genomic insights into amoeba endosymbionts belonging to the families of Holosporaceae and Candidatus Midichloriaceae within Rickettsiales.</title>
        <authorList>
            <person name="Wang Z."/>
            <person name="Wu M."/>
        </authorList>
    </citation>
    <scope>NUCLEOTIDE SEQUENCE [LARGE SCALE GENOMIC DNA]</scope>
    <source>
        <strain evidence="2">PRA3</strain>
    </source>
</reference>
<keyword evidence="3" id="KW-1185">Reference proteome</keyword>
<gene>
    <name evidence="2" type="ORF">ID47_02905</name>
</gene>
<feature type="region of interest" description="Disordered" evidence="1">
    <location>
        <begin position="49"/>
        <end position="71"/>
    </location>
</feature>
<evidence type="ECO:0000313" key="2">
    <source>
        <dbReference type="EMBL" id="AIK95907.1"/>
    </source>
</evidence>
<dbReference type="AlphaFoldDB" id="A0A077ARU1"/>
<sequence length="71" mass="7889">MIEIIMTLLFLVLIAGWLIVKLSSSLGYKTRANQDLEGAIDIEKKRKEIASRPPASADTLLSRMRAEASDE</sequence>
<accession>A0A077ARU1</accession>
<dbReference type="EMBL" id="CP008941">
    <property type="protein sequence ID" value="AIK95907.1"/>
    <property type="molecule type" value="Genomic_DNA"/>
</dbReference>